<dbReference type="PANTHER" id="PTHR21403:SF8">
    <property type="entry name" value="ATP PHOSPHORIBOSYLTRANSFERASE"/>
    <property type="match status" value="1"/>
</dbReference>
<dbReference type="InterPro" id="IPR013115">
    <property type="entry name" value="HisG_C"/>
</dbReference>
<dbReference type="SUPFAM" id="SSF53850">
    <property type="entry name" value="Periplasmic binding protein-like II"/>
    <property type="match status" value="1"/>
</dbReference>
<evidence type="ECO:0000313" key="22">
    <source>
        <dbReference type="Proteomes" id="UP000184609"/>
    </source>
</evidence>
<proteinExistence type="inferred from homology"/>
<dbReference type="UniPathway" id="UPA00031">
    <property type="reaction ID" value="UER00006"/>
</dbReference>
<comment type="function">
    <text evidence="17 18">Catalyzes the condensation of ATP and 5-phosphoribose 1-diphosphate to form N'-(5'-phosphoribosyl)-ATP (PR-ATP). Has a crucial role in the pathway because the rate of histidine biosynthesis seems to be controlled primarily by regulation of HisG enzymatic activity.</text>
</comment>
<dbReference type="EMBL" id="FRXN01000001">
    <property type="protein sequence ID" value="SHO59748.1"/>
    <property type="molecule type" value="Genomic_DNA"/>
</dbReference>
<dbReference type="GO" id="GO:0000287">
    <property type="term" value="F:magnesium ion binding"/>
    <property type="evidence" value="ECO:0007669"/>
    <property type="project" value="UniProtKB-UniRule"/>
</dbReference>
<evidence type="ECO:0000256" key="14">
    <source>
        <dbReference type="ARBA" id="ARBA00022840"/>
    </source>
</evidence>
<evidence type="ECO:0000256" key="15">
    <source>
        <dbReference type="ARBA" id="ARBA00022842"/>
    </source>
</evidence>
<dbReference type="SUPFAM" id="SSF54913">
    <property type="entry name" value="GlnB-like"/>
    <property type="match status" value="1"/>
</dbReference>
<reference evidence="22" key="1">
    <citation type="submission" date="2016-12" db="EMBL/GenBank/DDBJ databases">
        <authorList>
            <person name="Varghese N."/>
            <person name="Submissions S."/>
        </authorList>
    </citation>
    <scope>NUCLEOTIDE SEQUENCE [LARGE SCALE GENOMIC DNA]</scope>
    <source>
        <strain evidence="22">DSM 25035</strain>
    </source>
</reference>
<dbReference type="RefSeq" id="WP_073570013.1">
    <property type="nucleotide sequence ID" value="NZ_FRXN01000001.1"/>
</dbReference>
<dbReference type="PROSITE" id="PS01316">
    <property type="entry name" value="ATP_P_PHORIBOSYLTR"/>
    <property type="match status" value="1"/>
</dbReference>
<dbReference type="GO" id="GO:0003879">
    <property type="term" value="F:ATP phosphoribosyltransferase activity"/>
    <property type="evidence" value="ECO:0007669"/>
    <property type="project" value="UniProtKB-UniRule"/>
</dbReference>
<keyword evidence="8 18" id="KW-0963">Cytoplasm</keyword>
<evidence type="ECO:0000256" key="3">
    <source>
        <dbReference type="ARBA" id="ARBA00004496"/>
    </source>
</evidence>
<comment type="activity regulation">
    <text evidence="18">Feedback inhibited by histidine.</text>
</comment>
<keyword evidence="13 18" id="KW-0547">Nucleotide-binding</keyword>
<keyword evidence="12 18" id="KW-0479">Metal-binding</keyword>
<evidence type="ECO:0000313" key="21">
    <source>
        <dbReference type="EMBL" id="SHO59748.1"/>
    </source>
</evidence>
<feature type="domain" description="ATP phosphoribosyltransferase catalytic" evidence="19">
    <location>
        <begin position="52"/>
        <end position="206"/>
    </location>
</feature>
<comment type="cofactor">
    <cofactor evidence="2 18">
        <name>Mg(2+)</name>
        <dbReference type="ChEBI" id="CHEBI:18420"/>
    </cofactor>
</comment>
<keyword evidence="15 18" id="KW-0460">Magnesium</keyword>
<keyword evidence="10 18" id="KW-0328">Glycosyltransferase</keyword>
<keyword evidence="14 18" id="KW-0067">ATP-binding</keyword>
<keyword evidence="9 18" id="KW-0028">Amino-acid biosynthesis</keyword>
<evidence type="ECO:0000256" key="5">
    <source>
        <dbReference type="ARBA" id="ARBA00007955"/>
    </source>
</evidence>
<dbReference type="Gene3D" id="3.40.190.10">
    <property type="entry name" value="Periplasmic binding protein-like II"/>
    <property type="match status" value="2"/>
</dbReference>
<evidence type="ECO:0000256" key="11">
    <source>
        <dbReference type="ARBA" id="ARBA00022679"/>
    </source>
</evidence>
<dbReference type="Gene3D" id="3.30.70.120">
    <property type="match status" value="1"/>
</dbReference>
<evidence type="ECO:0000259" key="19">
    <source>
        <dbReference type="Pfam" id="PF01634"/>
    </source>
</evidence>
<evidence type="ECO:0000256" key="9">
    <source>
        <dbReference type="ARBA" id="ARBA00022605"/>
    </source>
</evidence>
<dbReference type="InterPro" id="IPR011322">
    <property type="entry name" value="N-reg_PII-like_a/b"/>
</dbReference>
<comment type="pathway">
    <text evidence="4 18">Amino-acid biosynthesis; L-histidine biosynthesis; L-histidine from 5-phospho-alpha-D-ribose 1-diphosphate: step 1/9.</text>
</comment>
<keyword evidence="16 18" id="KW-0368">Histidine biosynthesis</keyword>
<dbReference type="GO" id="GO:0005524">
    <property type="term" value="F:ATP binding"/>
    <property type="evidence" value="ECO:0007669"/>
    <property type="project" value="UniProtKB-KW"/>
</dbReference>
<dbReference type="InterPro" id="IPR001348">
    <property type="entry name" value="ATP_PRibTrfase_HisG"/>
</dbReference>
<dbReference type="Pfam" id="PF08029">
    <property type="entry name" value="HisG_C"/>
    <property type="match status" value="1"/>
</dbReference>
<dbReference type="FunFam" id="3.30.70.120:FF:000002">
    <property type="entry name" value="ATP phosphoribosyltransferase"/>
    <property type="match status" value="1"/>
</dbReference>
<dbReference type="NCBIfam" id="TIGR03455">
    <property type="entry name" value="HisG_C-term"/>
    <property type="match status" value="1"/>
</dbReference>
<evidence type="ECO:0000256" key="17">
    <source>
        <dbReference type="ARBA" id="ARBA00024861"/>
    </source>
</evidence>
<dbReference type="GO" id="GO:0000105">
    <property type="term" value="P:L-histidine biosynthetic process"/>
    <property type="evidence" value="ECO:0007669"/>
    <property type="project" value="UniProtKB-UniRule"/>
</dbReference>
<feature type="domain" description="Histidine biosynthesis HisG C-terminal" evidence="20">
    <location>
        <begin position="213"/>
        <end position="283"/>
    </location>
</feature>
<sequence length="286" mass="31579">MEKIIRIAVQKSGRLSDDSLSLIKECGIKFYNGTGKLKSTSTNFPIEFLFLRDDDIPGYVADGVADLGIVGENELVEKDKDVQVLKKLGFSKCRLSLAIPKGQNYPGIEYFEGKNIATSYPKILGDYLKSQNINAEIHEISGSVEIAPSIGLAEGICDIVSSGSTLMMNGLKEVEEIFKSEAVLISNQELEDWKKEIVEKLLFRMNAVQKGKSNKYVLLNAPNESIEKIISLIPGMRSPTILPLAQEGWSSVHSVLSEDQFWENIEELRAAGAEGILVIPIEKMVI</sequence>
<evidence type="ECO:0000256" key="18">
    <source>
        <dbReference type="HAMAP-Rule" id="MF_00079"/>
    </source>
</evidence>
<dbReference type="AlphaFoldDB" id="A0A1M7Z468"/>
<evidence type="ECO:0000256" key="2">
    <source>
        <dbReference type="ARBA" id="ARBA00001946"/>
    </source>
</evidence>
<name>A0A1M7Z468_9BACT</name>
<dbReference type="InterPro" id="IPR018198">
    <property type="entry name" value="ATP_PRibTrfase_CS"/>
</dbReference>
<evidence type="ECO:0000256" key="7">
    <source>
        <dbReference type="ARBA" id="ARBA00020998"/>
    </source>
</evidence>
<dbReference type="NCBIfam" id="TIGR00070">
    <property type="entry name" value="hisG"/>
    <property type="match status" value="1"/>
</dbReference>
<evidence type="ECO:0000256" key="10">
    <source>
        <dbReference type="ARBA" id="ARBA00022676"/>
    </source>
</evidence>
<keyword evidence="11 18" id="KW-0808">Transferase</keyword>
<evidence type="ECO:0000256" key="1">
    <source>
        <dbReference type="ARBA" id="ARBA00000915"/>
    </source>
</evidence>
<dbReference type="EC" id="2.4.2.17" evidence="6 18"/>
<keyword evidence="22" id="KW-1185">Reference proteome</keyword>
<evidence type="ECO:0000256" key="4">
    <source>
        <dbReference type="ARBA" id="ARBA00004667"/>
    </source>
</evidence>
<dbReference type="InterPro" id="IPR013820">
    <property type="entry name" value="ATP_PRibTrfase_cat"/>
</dbReference>
<organism evidence="21 22">
    <name type="scientific">Algoriphagus zhangzhouensis</name>
    <dbReference type="NCBI Taxonomy" id="1073327"/>
    <lineage>
        <taxon>Bacteria</taxon>
        <taxon>Pseudomonadati</taxon>
        <taxon>Bacteroidota</taxon>
        <taxon>Cytophagia</taxon>
        <taxon>Cytophagales</taxon>
        <taxon>Cyclobacteriaceae</taxon>
        <taxon>Algoriphagus</taxon>
    </lineage>
</organism>
<dbReference type="PANTHER" id="PTHR21403">
    <property type="entry name" value="ATP PHOSPHORIBOSYLTRANSFERASE ATP-PRTASE"/>
    <property type="match status" value="1"/>
</dbReference>
<dbReference type="InterPro" id="IPR015867">
    <property type="entry name" value="N-reg_PII/ATP_PRibTrfase_C"/>
</dbReference>
<dbReference type="FunFam" id="3.40.190.10:FF:000008">
    <property type="entry name" value="ATP phosphoribosyltransferase"/>
    <property type="match status" value="1"/>
</dbReference>
<dbReference type="GO" id="GO:0005737">
    <property type="term" value="C:cytoplasm"/>
    <property type="evidence" value="ECO:0007669"/>
    <property type="project" value="UniProtKB-SubCell"/>
</dbReference>
<comment type="catalytic activity">
    <reaction evidence="1 18">
        <text>1-(5-phospho-beta-D-ribosyl)-ATP + diphosphate = 5-phospho-alpha-D-ribose 1-diphosphate + ATP</text>
        <dbReference type="Rhea" id="RHEA:18473"/>
        <dbReference type="ChEBI" id="CHEBI:30616"/>
        <dbReference type="ChEBI" id="CHEBI:33019"/>
        <dbReference type="ChEBI" id="CHEBI:58017"/>
        <dbReference type="ChEBI" id="CHEBI:73183"/>
        <dbReference type="EC" id="2.4.2.17"/>
    </reaction>
</comment>
<accession>A0A1M7Z468</accession>
<gene>
    <name evidence="18" type="primary">hisG</name>
    <name evidence="21" type="ORF">SAMN04488108_0338</name>
</gene>
<evidence type="ECO:0000256" key="8">
    <source>
        <dbReference type="ARBA" id="ARBA00022490"/>
    </source>
</evidence>
<dbReference type="Proteomes" id="UP000184609">
    <property type="component" value="Unassembled WGS sequence"/>
</dbReference>
<dbReference type="HAMAP" id="MF_00079">
    <property type="entry name" value="HisG_Long"/>
    <property type="match status" value="1"/>
</dbReference>
<comment type="subcellular location">
    <subcellularLocation>
        <location evidence="3 18">Cytoplasm</location>
    </subcellularLocation>
</comment>
<comment type="similarity">
    <text evidence="5 18">Belongs to the ATP phosphoribosyltransferase family. Long subfamily.</text>
</comment>
<dbReference type="STRING" id="1073327.SAMN04488108_0338"/>
<evidence type="ECO:0000259" key="20">
    <source>
        <dbReference type="Pfam" id="PF08029"/>
    </source>
</evidence>
<evidence type="ECO:0000256" key="13">
    <source>
        <dbReference type="ARBA" id="ARBA00022741"/>
    </source>
</evidence>
<dbReference type="InterPro" id="IPR020621">
    <property type="entry name" value="ATP-PRT_HisG_long"/>
</dbReference>
<evidence type="ECO:0000256" key="12">
    <source>
        <dbReference type="ARBA" id="ARBA00022723"/>
    </source>
</evidence>
<protein>
    <recommendedName>
        <fullName evidence="7 18">ATP phosphoribosyltransferase</fullName>
        <shortName evidence="18">ATP-PRT</shortName>
        <shortName evidence="18">ATP-PRTase</shortName>
        <ecNumber evidence="6 18">2.4.2.17</ecNumber>
    </recommendedName>
</protein>
<dbReference type="Pfam" id="PF01634">
    <property type="entry name" value="HisG"/>
    <property type="match status" value="1"/>
</dbReference>
<dbReference type="OrthoDB" id="9801867at2"/>
<evidence type="ECO:0000256" key="16">
    <source>
        <dbReference type="ARBA" id="ARBA00023102"/>
    </source>
</evidence>
<evidence type="ECO:0000256" key="6">
    <source>
        <dbReference type="ARBA" id="ARBA00011946"/>
    </source>
</evidence>